<gene>
    <name evidence="3" type="ORF">SAMN04490187_4741</name>
</gene>
<evidence type="ECO:0000313" key="4">
    <source>
        <dbReference type="Proteomes" id="UP000198542"/>
    </source>
</evidence>
<dbReference type="InterPro" id="IPR029058">
    <property type="entry name" value="AB_hydrolase_fold"/>
</dbReference>
<evidence type="ECO:0000259" key="2">
    <source>
        <dbReference type="Pfam" id="PF00561"/>
    </source>
</evidence>
<organism evidence="3 4">
    <name type="scientific">Pseudomonas jessenii</name>
    <dbReference type="NCBI Taxonomy" id="77298"/>
    <lineage>
        <taxon>Bacteria</taxon>
        <taxon>Pseudomonadati</taxon>
        <taxon>Pseudomonadota</taxon>
        <taxon>Gammaproteobacteria</taxon>
        <taxon>Pseudomonadales</taxon>
        <taxon>Pseudomonadaceae</taxon>
        <taxon>Pseudomonas</taxon>
    </lineage>
</organism>
<accession>A0A231FYI6</accession>
<keyword evidence="1" id="KW-0472">Membrane</keyword>
<dbReference type="PANTHER" id="PTHR12277:SF81">
    <property type="entry name" value="PROTEIN ABHD13"/>
    <property type="match status" value="1"/>
</dbReference>
<keyword evidence="4" id="KW-1185">Reference proteome</keyword>
<dbReference type="AlphaFoldDB" id="A0A231FYI6"/>
<dbReference type="EMBL" id="FNTC01000002">
    <property type="protein sequence ID" value="SEC53672.1"/>
    <property type="molecule type" value="Genomic_DNA"/>
</dbReference>
<protein>
    <recommendedName>
        <fullName evidence="2">AB hydrolase-1 domain-containing protein</fullName>
    </recommendedName>
</protein>
<feature type="transmembrane region" description="Helical" evidence="1">
    <location>
        <begin position="12"/>
        <end position="34"/>
    </location>
</feature>
<proteinExistence type="predicted"/>
<keyword evidence="1" id="KW-0812">Transmembrane</keyword>
<dbReference type="RefSeq" id="WP_090456199.1">
    <property type="nucleotide sequence ID" value="NZ_FNTC01000002.1"/>
</dbReference>
<reference evidence="4" key="1">
    <citation type="submission" date="2016-10" db="EMBL/GenBank/DDBJ databases">
        <authorList>
            <person name="Varghese N."/>
            <person name="Submissions S."/>
        </authorList>
    </citation>
    <scope>NUCLEOTIDE SEQUENCE [LARGE SCALE GENOMIC DNA]</scope>
    <source>
        <strain evidence="4">BS3660</strain>
    </source>
</reference>
<sequence length="262" mass="28764">MPPTNVSRMSRTLLLLVVIVAALYLALCVALFVFQRALIYYPQPRAVGTDATLLTLPTADAQVLVSIRPHKGPNALIYFGGNAEDVSRNLPGFSQAFPDYALYLLHYRGYGGSSGSPSEEAIARDAITLFDQVHASHPHVTVVGRSLGSGVAVRLASERPAARLVLITPYNSLEGLAARQFRWFPVRWLLKDKFQSWRYAARITVPTLLIAAEHDEVIARSSTERLLSHFTRGVASLQVIAGTGHNSISDSPDYLKRLREGL</sequence>
<keyword evidence="1" id="KW-1133">Transmembrane helix</keyword>
<dbReference type="Gene3D" id="3.40.50.1820">
    <property type="entry name" value="alpha/beta hydrolase"/>
    <property type="match status" value="1"/>
</dbReference>
<evidence type="ECO:0000313" key="3">
    <source>
        <dbReference type="EMBL" id="SEC53672.1"/>
    </source>
</evidence>
<feature type="domain" description="AB hydrolase-1" evidence="2">
    <location>
        <begin position="81"/>
        <end position="189"/>
    </location>
</feature>
<dbReference type="Pfam" id="PF00561">
    <property type="entry name" value="Abhydrolase_1"/>
    <property type="match status" value="1"/>
</dbReference>
<name>A0A231FYI6_PSEJE</name>
<dbReference type="SUPFAM" id="SSF53474">
    <property type="entry name" value="alpha/beta-Hydrolases"/>
    <property type="match status" value="1"/>
</dbReference>
<evidence type="ECO:0000256" key="1">
    <source>
        <dbReference type="SAM" id="Phobius"/>
    </source>
</evidence>
<dbReference type="InterPro" id="IPR000073">
    <property type="entry name" value="AB_hydrolase_1"/>
</dbReference>
<dbReference type="Proteomes" id="UP000198542">
    <property type="component" value="Unassembled WGS sequence"/>
</dbReference>
<dbReference type="PANTHER" id="PTHR12277">
    <property type="entry name" value="ALPHA/BETA HYDROLASE DOMAIN-CONTAINING PROTEIN"/>
    <property type="match status" value="1"/>
</dbReference>